<gene>
    <name evidence="1" type="ORF">FQA47_024481</name>
</gene>
<name>A0A834KYN0_ORYME</name>
<comment type="caution">
    <text evidence="1">The sequence shown here is derived from an EMBL/GenBank/DDBJ whole genome shotgun (WGS) entry which is preliminary data.</text>
</comment>
<protein>
    <submittedName>
        <fullName evidence="1">Uncharacterized protein</fullName>
    </submittedName>
</protein>
<evidence type="ECO:0000313" key="2">
    <source>
        <dbReference type="Proteomes" id="UP000646548"/>
    </source>
</evidence>
<reference evidence="1" key="1">
    <citation type="journal article" name="BMC Genomics">
        <title>Long-read sequencing and de novo genome assembly of marine medaka (Oryzias melastigma).</title>
        <authorList>
            <person name="Liang P."/>
            <person name="Saqib H.S.A."/>
            <person name="Ni X."/>
            <person name="Shen Y."/>
        </authorList>
    </citation>
    <scope>NUCLEOTIDE SEQUENCE</scope>
    <source>
        <strain evidence="1">Bigg-433</strain>
    </source>
</reference>
<organism evidence="1 2">
    <name type="scientific">Oryzias melastigma</name>
    <name type="common">Marine medaka</name>
    <dbReference type="NCBI Taxonomy" id="30732"/>
    <lineage>
        <taxon>Eukaryota</taxon>
        <taxon>Metazoa</taxon>
        <taxon>Chordata</taxon>
        <taxon>Craniata</taxon>
        <taxon>Vertebrata</taxon>
        <taxon>Euteleostomi</taxon>
        <taxon>Actinopterygii</taxon>
        <taxon>Neopterygii</taxon>
        <taxon>Teleostei</taxon>
        <taxon>Neoteleostei</taxon>
        <taxon>Acanthomorphata</taxon>
        <taxon>Ovalentaria</taxon>
        <taxon>Atherinomorphae</taxon>
        <taxon>Beloniformes</taxon>
        <taxon>Adrianichthyidae</taxon>
        <taxon>Oryziinae</taxon>
        <taxon>Oryzias</taxon>
    </lineage>
</organism>
<accession>A0A834KYN0</accession>
<dbReference type="AlphaFoldDB" id="A0A834KYN0"/>
<proteinExistence type="predicted"/>
<dbReference type="Proteomes" id="UP000646548">
    <property type="component" value="Unassembled WGS sequence"/>
</dbReference>
<dbReference type="EMBL" id="WKFB01000104">
    <property type="protein sequence ID" value="KAF6735549.1"/>
    <property type="molecule type" value="Genomic_DNA"/>
</dbReference>
<sequence>MSARGACLLRPAKVFRGEKRTLWTVPALTDPSPPRGICMRTRQINMFTVVLTAQTPSSLRISTDEPRDVHMSDLDEVLDEVLDESVGRVLVRSCPPSSSPYTSRTEREQNQVRLWNLDAEGKMKVPASVPEPSANKQGW</sequence>
<evidence type="ECO:0000313" key="1">
    <source>
        <dbReference type="EMBL" id="KAF6735549.1"/>
    </source>
</evidence>